<comment type="similarity">
    <text evidence="2 6">Belongs to the glycosyl hydrolase 30 family.</text>
</comment>
<comment type="caution">
    <text evidence="10">The sequence shown here is derived from an EMBL/GenBank/DDBJ whole genome shotgun (WGS) entry which is preliminary data.</text>
</comment>
<feature type="domain" description="Glycosyl hydrolase family 30 beta sandwich" evidence="9">
    <location>
        <begin position="431"/>
        <end position="494"/>
    </location>
</feature>
<dbReference type="EC" id="3.2.1.45" evidence="3 6"/>
<evidence type="ECO:0000313" key="10">
    <source>
        <dbReference type="EMBL" id="KAL0867556.1"/>
    </source>
</evidence>
<dbReference type="Pfam" id="PF17189">
    <property type="entry name" value="Glyco_hydro_30C"/>
    <property type="match status" value="1"/>
</dbReference>
<dbReference type="PANTHER" id="PTHR11069:SF23">
    <property type="entry name" value="LYSOSOMAL ACID GLUCOSYLCERAMIDASE"/>
    <property type="match status" value="1"/>
</dbReference>
<dbReference type="EMBL" id="JBEUOH010000022">
    <property type="protein sequence ID" value="KAL0867556.1"/>
    <property type="molecule type" value="Genomic_DNA"/>
</dbReference>
<protein>
    <recommendedName>
        <fullName evidence="3 6">Glucosylceramidase</fullName>
        <ecNumber evidence="3 6">3.2.1.45</ecNumber>
    </recommendedName>
</protein>
<feature type="compositionally biased region" description="Low complexity" evidence="7">
    <location>
        <begin position="571"/>
        <end position="585"/>
    </location>
</feature>
<proteinExistence type="inferred from homology"/>
<accession>A0ABR3HAX0</accession>
<dbReference type="Proteomes" id="UP001549920">
    <property type="component" value="Unassembled WGS sequence"/>
</dbReference>
<dbReference type="InterPro" id="IPR033452">
    <property type="entry name" value="GH30_C"/>
</dbReference>
<dbReference type="PRINTS" id="PR00843">
    <property type="entry name" value="GLHYDRLASE30"/>
</dbReference>
<gene>
    <name evidence="10" type="ORF">ABMA27_008326</name>
</gene>
<reference evidence="10 11" key="1">
    <citation type="submission" date="2024-06" db="EMBL/GenBank/DDBJ databases">
        <title>A chromosome-level genome assembly of beet webworm, Loxostege sticticalis.</title>
        <authorList>
            <person name="Zhang Y."/>
        </authorList>
    </citation>
    <scope>NUCLEOTIDE SEQUENCE [LARGE SCALE GENOMIC DNA]</scope>
    <source>
        <strain evidence="10">AQ026</strain>
        <tissue evidence="10">Whole body</tissue>
    </source>
</reference>
<evidence type="ECO:0000256" key="7">
    <source>
        <dbReference type="SAM" id="MobiDB-lite"/>
    </source>
</evidence>
<evidence type="ECO:0000259" key="9">
    <source>
        <dbReference type="Pfam" id="PF17189"/>
    </source>
</evidence>
<keyword evidence="6" id="KW-0443">Lipid metabolism</keyword>
<organism evidence="10 11">
    <name type="scientific">Loxostege sticticalis</name>
    <name type="common">Beet webworm moth</name>
    <dbReference type="NCBI Taxonomy" id="481309"/>
    <lineage>
        <taxon>Eukaryota</taxon>
        <taxon>Metazoa</taxon>
        <taxon>Ecdysozoa</taxon>
        <taxon>Arthropoda</taxon>
        <taxon>Hexapoda</taxon>
        <taxon>Insecta</taxon>
        <taxon>Pterygota</taxon>
        <taxon>Neoptera</taxon>
        <taxon>Endopterygota</taxon>
        <taxon>Lepidoptera</taxon>
        <taxon>Glossata</taxon>
        <taxon>Ditrysia</taxon>
        <taxon>Pyraloidea</taxon>
        <taxon>Crambidae</taxon>
        <taxon>Pyraustinae</taxon>
        <taxon>Loxostege</taxon>
    </lineage>
</organism>
<keyword evidence="6" id="KW-0326">Glycosidase</keyword>
<dbReference type="Pfam" id="PF02055">
    <property type="entry name" value="Glyco_hydro_30"/>
    <property type="match status" value="1"/>
</dbReference>
<feature type="compositionally biased region" description="Polar residues" evidence="7">
    <location>
        <begin position="525"/>
        <end position="539"/>
    </location>
</feature>
<dbReference type="InterPro" id="IPR001139">
    <property type="entry name" value="Glyco_hydro_30"/>
</dbReference>
<dbReference type="Gene3D" id="3.20.20.80">
    <property type="entry name" value="Glycosidases"/>
    <property type="match status" value="1"/>
</dbReference>
<evidence type="ECO:0000256" key="1">
    <source>
        <dbReference type="ARBA" id="ARBA00001013"/>
    </source>
</evidence>
<name>A0ABR3HAX0_LOXSC</name>
<feature type="domain" description="Glycosyl hydrolase family 30 TIM-barrel" evidence="8">
    <location>
        <begin position="79"/>
        <end position="428"/>
    </location>
</feature>
<evidence type="ECO:0000256" key="4">
    <source>
        <dbReference type="ARBA" id="ARBA00022729"/>
    </source>
</evidence>
<evidence type="ECO:0000256" key="6">
    <source>
        <dbReference type="RuleBase" id="RU361188"/>
    </source>
</evidence>
<dbReference type="InterPro" id="IPR033453">
    <property type="entry name" value="Glyco_hydro_30_TIM-barrel"/>
</dbReference>
<evidence type="ECO:0000256" key="3">
    <source>
        <dbReference type="ARBA" id="ARBA00012658"/>
    </source>
</evidence>
<feature type="compositionally biased region" description="Basic and acidic residues" evidence="7">
    <location>
        <begin position="540"/>
        <end position="563"/>
    </location>
</feature>
<evidence type="ECO:0000259" key="8">
    <source>
        <dbReference type="Pfam" id="PF02055"/>
    </source>
</evidence>
<evidence type="ECO:0000256" key="5">
    <source>
        <dbReference type="ARBA" id="ARBA00022801"/>
    </source>
</evidence>
<dbReference type="SUPFAM" id="SSF51445">
    <property type="entry name" value="(Trans)glycosidases"/>
    <property type="match status" value="1"/>
</dbReference>
<keyword evidence="4" id="KW-0732">Signal</keyword>
<dbReference type="PANTHER" id="PTHR11069">
    <property type="entry name" value="GLUCOSYLCERAMIDASE"/>
    <property type="match status" value="1"/>
</dbReference>
<comment type="catalytic activity">
    <reaction evidence="1">
        <text>a beta-D-glucosyl-(1&lt;-&gt;1')-N-acylsphing-4-enine + H2O = an N-acylsphing-4-enine + D-glucose</text>
        <dbReference type="Rhea" id="RHEA:13269"/>
        <dbReference type="ChEBI" id="CHEBI:4167"/>
        <dbReference type="ChEBI" id="CHEBI:15377"/>
        <dbReference type="ChEBI" id="CHEBI:22801"/>
        <dbReference type="ChEBI" id="CHEBI:52639"/>
        <dbReference type="EC" id="3.2.1.45"/>
    </reaction>
    <physiologicalReaction direction="left-to-right" evidence="1">
        <dbReference type="Rhea" id="RHEA:13270"/>
    </physiologicalReaction>
</comment>
<keyword evidence="11" id="KW-1185">Reference proteome</keyword>
<evidence type="ECO:0000313" key="11">
    <source>
        <dbReference type="Proteomes" id="UP001549920"/>
    </source>
</evidence>
<evidence type="ECO:0000256" key="2">
    <source>
        <dbReference type="ARBA" id="ARBA00005382"/>
    </source>
</evidence>
<sequence>FPCKARSIPGKSVVCECDSEYCDNIIREKPKPNHYVAYVTSKEGLRFSKVRGLLQEAFDGGTFPLTTLKLNVNEQYQTIEGFGGAITDAAAINWLRLENETLRQNLIESYFNPDTGLGYNTVRMPIGGSDFSTRKYALNELPKYDKLLTNFSLAYEDYHYKIPMYKAAQSVSKDAINIVATTWSPPDWMKVSNGISVCGKLNPDFYQTYADYHLKFIEAYHNEGIDVWGITTTNEPANSFIAAMTFNCLGWSSSDQARWIVENLGPTISSSKFNNTMILVNDDQRYSIPFLFNELVASNPAVLDYIDGVAVHAYADSISSPSTLESITKPYPDLKLLVTEFCEGFRQSQRQKVDLGAWDRAETYINTLFENLNYGAVGYIDWNLCLDNVGGPNWSLNFVDSPIIVFPEAGQFVKQPYFYVMGHFSKFVPRGSKRIDVDITKTAHDIYMKIVAFLTPENTVVVILYNPSDETRCIIKLGSQAAYAVIPAQALVTLEMVVDESSFEPEAVNTGPGGPPENIKAAVSDNFSSDTDPQENLSPTRDRSPDQDPQEKLSSEKPIEPKSQDMNPIVKTPSKTPSNSPSKSPTRNRKRPPTPIQVRFPT</sequence>
<keyword evidence="6" id="KW-0746">Sphingolipid metabolism</keyword>
<dbReference type="InterPro" id="IPR017853">
    <property type="entry name" value="GH"/>
</dbReference>
<feature type="non-terminal residue" evidence="10">
    <location>
        <position position="1"/>
    </location>
</feature>
<feature type="region of interest" description="Disordered" evidence="7">
    <location>
        <begin position="504"/>
        <end position="602"/>
    </location>
</feature>
<keyword evidence="5 6" id="KW-0378">Hydrolase</keyword>